<gene>
    <name evidence="2" type="ORF">JOB18_041026</name>
</gene>
<evidence type="ECO:0000313" key="3">
    <source>
        <dbReference type="Proteomes" id="UP000693946"/>
    </source>
</evidence>
<sequence length="85" mass="9327">MTPLRRPRDTLGGMKSGVPSLSPFPSRSDMTSLRRSGSRFRSSHAPPEILIDARRRQCAPPLRDLEAARGCDWRTVACSGCSADL</sequence>
<dbReference type="EMBL" id="JAGKHQ010000012">
    <property type="protein sequence ID" value="KAG7503569.1"/>
    <property type="molecule type" value="Genomic_DNA"/>
</dbReference>
<dbReference type="Proteomes" id="UP000693946">
    <property type="component" value="Linkage Group LG2"/>
</dbReference>
<keyword evidence="3" id="KW-1185">Reference proteome</keyword>
<reference evidence="2 3" key="1">
    <citation type="journal article" date="2021" name="Sci. Rep.">
        <title>Chromosome anchoring in Senegalese sole (Solea senegalensis) reveals sex-associated markers and genome rearrangements in flatfish.</title>
        <authorList>
            <person name="Guerrero-Cozar I."/>
            <person name="Gomez-Garrido J."/>
            <person name="Berbel C."/>
            <person name="Martinez-Blanch J.F."/>
            <person name="Alioto T."/>
            <person name="Claros M.G."/>
            <person name="Gagnaire P.A."/>
            <person name="Manchado M."/>
        </authorList>
    </citation>
    <scope>NUCLEOTIDE SEQUENCE [LARGE SCALE GENOMIC DNA]</scope>
    <source>
        <strain evidence="2">Sse05_10M</strain>
    </source>
</reference>
<dbReference type="AlphaFoldDB" id="A0AAV6RGI8"/>
<protein>
    <submittedName>
        <fullName evidence="2">Uncharacterized protein</fullName>
    </submittedName>
</protein>
<comment type="caution">
    <text evidence="2">The sequence shown here is derived from an EMBL/GenBank/DDBJ whole genome shotgun (WGS) entry which is preliminary data.</text>
</comment>
<evidence type="ECO:0000313" key="2">
    <source>
        <dbReference type="EMBL" id="KAG7503569.1"/>
    </source>
</evidence>
<organism evidence="2 3">
    <name type="scientific">Solea senegalensis</name>
    <name type="common">Senegalese sole</name>
    <dbReference type="NCBI Taxonomy" id="28829"/>
    <lineage>
        <taxon>Eukaryota</taxon>
        <taxon>Metazoa</taxon>
        <taxon>Chordata</taxon>
        <taxon>Craniata</taxon>
        <taxon>Vertebrata</taxon>
        <taxon>Euteleostomi</taxon>
        <taxon>Actinopterygii</taxon>
        <taxon>Neopterygii</taxon>
        <taxon>Teleostei</taxon>
        <taxon>Neoteleostei</taxon>
        <taxon>Acanthomorphata</taxon>
        <taxon>Carangaria</taxon>
        <taxon>Pleuronectiformes</taxon>
        <taxon>Pleuronectoidei</taxon>
        <taxon>Soleidae</taxon>
        <taxon>Solea</taxon>
    </lineage>
</organism>
<evidence type="ECO:0000256" key="1">
    <source>
        <dbReference type="SAM" id="MobiDB-lite"/>
    </source>
</evidence>
<name>A0AAV6RGI8_SOLSE</name>
<feature type="region of interest" description="Disordered" evidence="1">
    <location>
        <begin position="1"/>
        <end position="47"/>
    </location>
</feature>
<proteinExistence type="predicted"/>
<accession>A0AAV6RGI8</accession>